<evidence type="ECO:0000256" key="1">
    <source>
        <dbReference type="ARBA" id="ARBA00005250"/>
    </source>
</evidence>
<dbReference type="InterPro" id="IPR036866">
    <property type="entry name" value="RibonucZ/Hydroxyglut_hydro"/>
</dbReference>
<dbReference type="RefSeq" id="WP_092058802.1">
    <property type="nucleotide sequence ID" value="NZ_FOJJ01000041.1"/>
</dbReference>
<dbReference type="PANTHER" id="PTHR42951">
    <property type="entry name" value="METALLO-BETA-LACTAMASE DOMAIN-CONTAINING"/>
    <property type="match status" value="1"/>
</dbReference>
<dbReference type="EMBL" id="VJVV01000009">
    <property type="protein sequence ID" value="TRO79718.1"/>
    <property type="molecule type" value="Genomic_DNA"/>
</dbReference>
<dbReference type="Proteomes" id="UP000317155">
    <property type="component" value="Unassembled WGS sequence"/>
</dbReference>
<keyword evidence="4" id="KW-1185">Reference proteome</keyword>
<dbReference type="InterPro" id="IPR001279">
    <property type="entry name" value="Metallo-B-lactamas"/>
</dbReference>
<dbReference type="InterPro" id="IPR037482">
    <property type="entry name" value="ST1585_MBL-fold"/>
</dbReference>
<dbReference type="Gene3D" id="3.60.15.10">
    <property type="entry name" value="Ribonuclease Z/Hydroxyacylglutathione hydrolase-like"/>
    <property type="match status" value="1"/>
</dbReference>
<organism evidence="3 4">
    <name type="scientific">Trichloromonas acetexigens</name>
    <dbReference type="NCBI Taxonomy" id="38815"/>
    <lineage>
        <taxon>Bacteria</taxon>
        <taxon>Pseudomonadati</taxon>
        <taxon>Thermodesulfobacteriota</taxon>
        <taxon>Desulfuromonadia</taxon>
        <taxon>Desulfuromonadales</taxon>
        <taxon>Trichloromonadaceae</taxon>
        <taxon>Trichloromonas</taxon>
    </lineage>
</organism>
<comment type="caution">
    <text evidence="3">The sequence shown here is derived from an EMBL/GenBank/DDBJ whole genome shotgun (WGS) entry which is preliminary data.</text>
</comment>
<accession>A0A550J910</accession>
<dbReference type="SMART" id="SM00849">
    <property type="entry name" value="Lactamase_B"/>
    <property type="match status" value="1"/>
</dbReference>
<dbReference type="PANTHER" id="PTHR42951:SF4">
    <property type="entry name" value="ACYL-COENZYME A THIOESTERASE MBLAC2"/>
    <property type="match status" value="1"/>
</dbReference>
<name>A0A550J910_9BACT</name>
<dbReference type="InterPro" id="IPR050855">
    <property type="entry name" value="NDM-1-like"/>
</dbReference>
<dbReference type="AlphaFoldDB" id="A0A550J910"/>
<dbReference type="GO" id="GO:0017001">
    <property type="term" value="P:antibiotic catabolic process"/>
    <property type="evidence" value="ECO:0007669"/>
    <property type="project" value="UniProtKB-ARBA"/>
</dbReference>
<dbReference type="CDD" id="cd07726">
    <property type="entry name" value="ST1585-like_MBL-fold"/>
    <property type="match status" value="1"/>
</dbReference>
<dbReference type="OrthoDB" id="5443440at2"/>
<dbReference type="Pfam" id="PF00753">
    <property type="entry name" value="Lactamase_B"/>
    <property type="match status" value="1"/>
</dbReference>
<proteinExistence type="inferred from homology"/>
<dbReference type="SUPFAM" id="SSF56281">
    <property type="entry name" value="Metallo-hydrolase/oxidoreductase"/>
    <property type="match status" value="1"/>
</dbReference>
<evidence type="ECO:0000313" key="3">
    <source>
        <dbReference type="EMBL" id="TRO79718.1"/>
    </source>
</evidence>
<dbReference type="GO" id="GO:0016787">
    <property type="term" value="F:hydrolase activity"/>
    <property type="evidence" value="ECO:0007669"/>
    <property type="project" value="UniProtKB-KW"/>
</dbReference>
<comment type="similarity">
    <text evidence="1">Belongs to the metallo-beta-lactamase superfamily. Class-B beta-lactamase family.</text>
</comment>
<evidence type="ECO:0000313" key="4">
    <source>
        <dbReference type="Proteomes" id="UP000317155"/>
    </source>
</evidence>
<evidence type="ECO:0000259" key="2">
    <source>
        <dbReference type="SMART" id="SM00849"/>
    </source>
</evidence>
<feature type="domain" description="Metallo-beta-lactamase" evidence="2">
    <location>
        <begin position="22"/>
        <end position="212"/>
    </location>
</feature>
<sequence length="306" mass="34492">MNLADLFCIDLDQPTLPGFRQFISSWCYRGDGFTLVVDPGPLSTIPHLVTELRRHGVERVDYILLTHIHIDHAGGTGELLKAFPEATVICHPEGVRHLVAPEKLWQGSLKVLGKTAEAYGEITAVPADSIGFQETVGATGVRAFLTPGHAQHHLCYLLDDLLFAGEVAGVRSAVPEGICMRPATPPKFLLDTALDSIERMIALKPRTMVFGHYGMVDNALEHLHIARSQLKLWVRAVAKTAHLKESWREEACYQWLLETDEHFRRIEQLPADILPRERMFFGNTWRGMLEYVESLPEDERRKLAEE</sequence>
<protein>
    <submittedName>
        <fullName evidence="3">MBL fold metallo-hydrolase</fullName>
    </submittedName>
</protein>
<keyword evidence="3" id="KW-0378">Hydrolase</keyword>
<gene>
    <name evidence="3" type="ORF">FL622_12465</name>
</gene>
<reference evidence="3 4" key="1">
    <citation type="submission" date="2019-07" db="EMBL/GenBank/DDBJ databases">
        <title>Insights of Desulfuromonas acetexigens electromicrobiology.</title>
        <authorList>
            <person name="Katuri K."/>
            <person name="Sapireddy V."/>
            <person name="Shaw D.R."/>
            <person name="Saikaly P."/>
        </authorList>
    </citation>
    <scope>NUCLEOTIDE SEQUENCE [LARGE SCALE GENOMIC DNA]</scope>
    <source>
        <strain evidence="3 4">2873</strain>
    </source>
</reference>